<evidence type="ECO:0000313" key="1">
    <source>
        <dbReference type="EMBL" id="TNC62282.1"/>
    </source>
</evidence>
<dbReference type="OrthoDB" id="793003at2"/>
<dbReference type="EMBL" id="VDFV01000058">
    <property type="protein sequence ID" value="TNC62282.1"/>
    <property type="molecule type" value="Genomic_DNA"/>
</dbReference>
<accession>A0A5C4N6Q9</accession>
<dbReference type="SUPFAM" id="SSF55144">
    <property type="entry name" value="LigT-like"/>
    <property type="match status" value="1"/>
</dbReference>
<dbReference type="RefSeq" id="WP_139083527.1">
    <property type="nucleotide sequence ID" value="NZ_VDFV01000058.1"/>
</dbReference>
<protein>
    <submittedName>
        <fullName evidence="1">2'-5' RNA ligase family protein</fullName>
    </submittedName>
</protein>
<dbReference type="Pfam" id="PF13563">
    <property type="entry name" value="2_5_RNA_ligase2"/>
    <property type="match status" value="1"/>
</dbReference>
<organism evidence="1 2">
    <name type="scientific">Rubellimicrobium roseum</name>
    <dbReference type="NCBI Taxonomy" id="687525"/>
    <lineage>
        <taxon>Bacteria</taxon>
        <taxon>Pseudomonadati</taxon>
        <taxon>Pseudomonadota</taxon>
        <taxon>Alphaproteobacteria</taxon>
        <taxon>Rhodobacterales</taxon>
        <taxon>Roseobacteraceae</taxon>
        <taxon>Rubellimicrobium</taxon>
    </lineage>
</organism>
<dbReference type="Gene3D" id="3.90.1140.10">
    <property type="entry name" value="Cyclic phosphodiesterase"/>
    <property type="match status" value="1"/>
</dbReference>
<dbReference type="Proteomes" id="UP000305709">
    <property type="component" value="Unassembled WGS sequence"/>
</dbReference>
<evidence type="ECO:0000313" key="2">
    <source>
        <dbReference type="Proteomes" id="UP000305709"/>
    </source>
</evidence>
<keyword evidence="2" id="KW-1185">Reference proteome</keyword>
<sequence>MERDGAEPLILTLALDGTTFARLDGERRALFPPHLNRIPAHVTLFHHLPGERPGEILAALRAAGAGQGPEPVRVTELMPLGRGVAYRLEAPGVAALRAGLVRLWEADLTPQDRQPWRPHVTVQNKVTPEEARATLARLRARFAPWDAMAEGLRLWRYKGGPWEALAEIPFTGPAGPRP</sequence>
<gene>
    <name evidence="1" type="ORF">FHG71_20335</name>
</gene>
<name>A0A5C4N6Q9_9RHOB</name>
<dbReference type="InterPro" id="IPR009097">
    <property type="entry name" value="Cyclic_Pdiesterase"/>
</dbReference>
<dbReference type="GO" id="GO:0016874">
    <property type="term" value="F:ligase activity"/>
    <property type="evidence" value="ECO:0007669"/>
    <property type="project" value="UniProtKB-KW"/>
</dbReference>
<reference evidence="1 2" key="1">
    <citation type="submission" date="2019-06" db="EMBL/GenBank/DDBJ databases">
        <authorList>
            <person name="Jiang L."/>
        </authorList>
    </citation>
    <scope>NUCLEOTIDE SEQUENCE [LARGE SCALE GENOMIC DNA]</scope>
    <source>
        <strain evidence="1 2">YIM 48858</strain>
    </source>
</reference>
<proteinExistence type="predicted"/>
<keyword evidence="1" id="KW-0436">Ligase</keyword>
<comment type="caution">
    <text evidence="1">The sequence shown here is derived from an EMBL/GenBank/DDBJ whole genome shotgun (WGS) entry which is preliminary data.</text>
</comment>
<dbReference type="AlphaFoldDB" id="A0A5C4N6Q9"/>